<dbReference type="Pfam" id="PF03114">
    <property type="entry name" value="BAR"/>
    <property type="match status" value="1"/>
</dbReference>
<evidence type="ECO:0000259" key="4">
    <source>
        <dbReference type="PROSITE" id="PS50002"/>
    </source>
</evidence>
<dbReference type="EMBL" id="KL895553">
    <property type="protein sequence ID" value="KGL82719.1"/>
    <property type="molecule type" value="Genomic_DNA"/>
</dbReference>
<dbReference type="PROSITE" id="PS51021">
    <property type="entry name" value="BAR"/>
    <property type="match status" value="1"/>
</dbReference>
<keyword evidence="2" id="KW-0344">Guanine-nucleotide releasing factor</keyword>
<dbReference type="PANTHER" id="PTHR22834:SF9">
    <property type="entry name" value="RHO GUANINE NUCLEOTIDE EXCHANGE FACTOR 37"/>
    <property type="match status" value="1"/>
</dbReference>
<evidence type="ECO:0000256" key="1">
    <source>
        <dbReference type="ARBA" id="ARBA00022443"/>
    </source>
</evidence>
<accession>A0A099ZJW9</accession>
<dbReference type="Gene3D" id="2.30.30.40">
    <property type="entry name" value="SH3 Domains"/>
    <property type="match status" value="2"/>
</dbReference>
<dbReference type="PROSITE" id="PS50010">
    <property type="entry name" value="DH_2"/>
    <property type="match status" value="1"/>
</dbReference>
<gene>
    <name evidence="7" type="ORF">N309_04277</name>
</gene>
<name>A0A099ZJW9_TINGU</name>
<dbReference type="CDD" id="cd11799">
    <property type="entry name" value="SH3_ARHGEF37_C1"/>
    <property type="match status" value="1"/>
</dbReference>
<dbReference type="PROSITE" id="PS50002">
    <property type="entry name" value="SH3"/>
    <property type="match status" value="2"/>
</dbReference>
<dbReference type="Gene3D" id="1.20.1270.60">
    <property type="entry name" value="Arfaptin homology (AH) domain/BAR domain"/>
    <property type="match status" value="1"/>
</dbReference>
<dbReference type="Gene3D" id="1.20.900.10">
    <property type="entry name" value="Dbl homology (DH) domain"/>
    <property type="match status" value="1"/>
</dbReference>
<dbReference type="Pfam" id="PF07653">
    <property type="entry name" value="SH3_2"/>
    <property type="match status" value="2"/>
</dbReference>
<feature type="domain" description="SH3" evidence="4">
    <location>
        <begin position="483"/>
        <end position="546"/>
    </location>
</feature>
<dbReference type="InterPro" id="IPR000219">
    <property type="entry name" value="DH_dom"/>
</dbReference>
<dbReference type="GO" id="GO:0005085">
    <property type="term" value="F:guanyl-nucleotide exchange factor activity"/>
    <property type="evidence" value="ECO:0007669"/>
    <property type="project" value="UniProtKB-KW"/>
</dbReference>
<feature type="domain" description="DH" evidence="5">
    <location>
        <begin position="8"/>
        <end position="152"/>
    </location>
</feature>
<dbReference type="GO" id="GO:0005737">
    <property type="term" value="C:cytoplasm"/>
    <property type="evidence" value="ECO:0007669"/>
    <property type="project" value="InterPro"/>
</dbReference>
<dbReference type="InterPro" id="IPR035823">
    <property type="entry name" value="ARHGEF37_SH3_C1"/>
</dbReference>
<dbReference type="CDD" id="cd07589">
    <property type="entry name" value="BAR_DNMBP"/>
    <property type="match status" value="1"/>
</dbReference>
<dbReference type="SUPFAM" id="SSF103657">
    <property type="entry name" value="BAR/IMD domain-like"/>
    <property type="match status" value="1"/>
</dbReference>
<dbReference type="Proteomes" id="UP000053641">
    <property type="component" value="Unassembled WGS sequence"/>
</dbReference>
<dbReference type="FunFam" id="2.30.30.40:FF:000177">
    <property type="entry name" value="Rho guanine nucleotide exchange factor (GEF) 37"/>
    <property type="match status" value="1"/>
</dbReference>
<evidence type="ECO:0000259" key="5">
    <source>
        <dbReference type="PROSITE" id="PS50010"/>
    </source>
</evidence>
<dbReference type="Pfam" id="PF00621">
    <property type="entry name" value="RhoGEF"/>
    <property type="match status" value="1"/>
</dbReference>
<dbReference type="STRING" id="94827.A0A099ZJW9"/>
<keyword evidence="1 3" id="KW-0728">SH3 domain</keyword>
<reference evidence="7 8" key="1">
    <citation type="submission" date="2014-06" db="EMBL/GenBank/DDBJ databases">
        <title>Genome evolution of avian class.</title>
        <authorList>
            <person name="Zhang G."/>
            <person name="Li C."/>
        </authorList>
    </citation>
    <scope>NUCLEOTIDE SEQUENCE [LARGE SCALE GENOMIC DNA]</scope>
    <source>
        <strain evidence="7">BGI_N309</strain>
    </source>
</reference>
<protein>
    <submittedName>
        <fullName evidence="7">Rho guanine nucleotide exchange factor 37</fullName>
    </submittedName>
</protein>
<feature type="non-terminal residue" evidence="7">
    <location>
        <position position="1"/>
    </location>
</feature>
<sequence length="657" mass="74374">EEVLPDERRRLAVEELLATEASYVHNLQLCMSDIRAHLQHKQLPDLDLEGLFSNTDDILHVSRRFLEGLKAAADQESEQLLFICALFQEFKEEMETVYKIYCASYEHALMLVESYRKDPRLQEEILDTLNTTVDLNSWISGLSAVPSLTVPLFWLLGLPRVHTWFHQPLLFVAHAGLLAAPSRGHFHARQGQSTKYNKAEHLSLRDRLARLNTHSIAKKTTRLSRLFMHETGIASKTEDKEYDDLEEKFQCVASSITALKENVGSYLKHLEAFQLSTPHKHELQIDEGAAQQYRCFAERLHRSVLPEFRQRLDRLVCQPLSQPFCSLSDMLVGPQQLVKKRLDKLLDYEEIQERKSELGSVTYDEEAAMNTYLAINALLVAELPRFNQVALQLLGQILCSFTVLQRDLATQVLQEAEKELEQMPHSHMPLPSFWKLMEDTLQQSGAQLHTFCQKFEMVMPSPVAQPLTPAEERKVHSLVSRHGPDKLYQVTSNISGSKDLDLTLQRGQIVALLQSMDTKGNTSRWLVDAGGPRGFVPAAKLQPYCPVPKEQPRMQVPALECGMERRRHSYALPEAPRAPVSTFAPAFQVVAGFSFVARSPHEVSVQAGQPVLVLEPHDKKGSKEWSLVDVNGQKGYVPSSYLVTVPVEKPLGWSLPV</sequence>
<dbReference type="InterPro" id="IPR036028">
    <property type="entry name" value="SH3-like_dom_sf"/>
</dbReference>
<dbReference type="FunFam" id="2.30.30.40:FF:000174">
    <property type="entry name" value="rho guanine nucleotide exchange factor 37"/>
    <property type="match status" value="1"/>
</dbReference>
<dbReference type="SUPFAM" id="SSF48065">
    <property type="entry name" value="DBL homology domain (DH-domain)"/>
    <property type="match status" value="1"/>
</dbReference>
<dbReference type="InterPro" id="IPR001452">
    <property type="entry name" value="SH3_domain"/>
</dbReference>
<dbReference type="SUPFAM" id="SSF50044">
    <property type="entry name" value="SH3-domain"/>
    <property type="match status" value="2"/>
</dbReference>
<evidence type="ECO:0000256" key="3">
    <source>
        <dbReference type="PROSITE-ProRule" id="PRU00192"/>
    </source>
</evidence>
<feature type="non-terminal residue" evidence="7">
    <location>
        <position position="657"/>
    </location>
</feature>
<evidence type="ECO:0000256" key="2">
    <source>
        <dbReference type="ARBA" id="ARBA00022658"/>
    </source>
</evidence>
<organism evidence="7 8">
    <name type="scientific">Tinamus guttatus</name>
    <name type="common">White-throated tinamou</name>
    <dbReference type="NCBI Taxonomy" id="94827"/>
    <lineage>
        <taxon>Eukaryota</taxon>
        <taxon>Metazoa</taxon>
        <taxon>Chordata</taxon>
        <taxon>Craniata</taxon>
        <taxon>Vertebrata</taxon>
        <taxon>Euteleostomi</taxon>
        <taxon>Archelosauria</taxon>
        <taxon>Archosauria</taxon>
        <taxon>Dinosauria</taxon>
        <taxon>Saurischia</taxon>
        <taxon>Theropoda</taxon>
        <taxon>Coelurosauria</taxon>
        <taxon>Aves</taxon>
        <taxon>Palaeognathae</taxon>
        <taxon>Tinamiformes</taxon>
        <taxon>Tinamidae</taxon>
        <taxon>Tinamus</taxon>
    </lineage>
</organism>
<evidence type="ECO:0000313" key="7">
    <source>
        <dbReference type="EMBL" id="KGL82719.1"/>
    </source>
</evidence>
<proteinExistence type="predicted"/>
<keyword evidence="8" id="KW-1185">Reference proteome</keyword>
<feature type="domain" description="SH3" evidence="4">
    <location>
        <begin position="584"/>
        <end position="647"/>
    </location>
</feature>
<dbReference type="InterPro" id="IPR004148">
    <property type="entry name" value="BAR_dom"/>
</dbReference>
<dbReference type="InterPro" id="IPR035899">
    <property type="entry name" value="DBL_dom_sf"/>
</dbReference>
<feature type="domain" description="BAR" evidence="6">
    <location>
        <begin position="227"/>
        <end position="429"/>
    </location>
</feature>
<dbReference type="InterPro" id="IPR027267">
    <property type="entry name" value="AH/BAR_dom_sf"/>
</dbReference>
<dbReference type="SMART" id="SM00721">
    <property type="entry name" value="BAR"/>
    <property type="match status" value="1"/>
</dbReference>
<dbReference type="SMART" id="SM00326">
    <property type="entry name" value="SH3"/>
    <property type="match status" value="2"/>
</dbReference>
<dbReference type="AlphaFoldDB" id="A0A099ZJW9"/>
<evidence type="ECO:0000259" key="6">
    <source>
        <dbReference type="PROSITE" id="PS51021"/>
    </source>
</evidence>
<dbReference type="InterPro" id="IPR051492">
    <property type="entry name" value="Dynamin-Rho_GEF"/>
</dbReference>
<dbReference type="PANTHER" id="PTHR22834">
    <property type="entry name" value="NUCLEAR FUSION PROTEIN FUS2"/>
    <property type="match status" value="1"/>
</dbReference>
<evidence type="ECO:0000313" key="8">
    <source>
        <dbReference type="Proteomes" id="UP000053641"/>
    </source>
</evidence>